<evidence type="ECO:0000259" key="4">
    <source>
        <dbReference type="Pfam" id="PF10193"/>
    </source>
</evidence>
<protein>
    <recommendedName>
        <fullName evidence="8">Telomere length regulation protein conserved domain-containing protein</fullName>
    </recommendedName>
</protein>
<comment type="subcellular location">
    <subcellularLocation>
        <location evidence="1">Cytoplasm</location>
    </subcellularLocation>
</comment>
<dbReference type="InterPro" id="IPR038528">
    <property type="entry name" value="TEL2_C_sf"/>
</dbReference>
<proteinExistence type="inferred from homology"/>
<evidence type="ECO:0008006" key="8">
    <source>
        <dbReference type="Google" id="ProtNLM"/>
    </source>
</evidence>
<evidence type="ECO:0000259" key="5">
    <source>
        <dbReference type="Pfam" id="PF25320"/>
    </source>
</evidence>
<comment type="similarity">
    <text evidence="2">Belongs to the TEL2 family.</text>
</comment>
<feature type="domain" description="Telomere length regulation protein conserved" evidence="4">
    <location>
        <begin position="610"/>
        <end position="721"/>
    </location>
</feature>
<dbReference type="InterPro" id="IPR019337">
    <property type="entry name" value="Telomere_length_regulation_dom"/>
</dbReference>
<dbReference type="InterPro" id="IPR057348">
    <property type="entry name" value="TELO2_ARM"/>
</dbReference>
<sequence>MEGEERRKTRKLHRSKMLEKIADVAKSIEEAIHVDQVVSALHSVAVLVFPVDSSLVLGSIDQLCGEQYIFQERSSAEERSEQWEALYRGGVTFAALARVLLYDDATKWLPSFPASARKHVYDVFFVSGLPSEVIQSLVPCLRRSGNGGADVDAVSSNAERLLVCWLLENNGVLNMAREFDAMFYADGFTHQQLKPLVSRASQLVTSIPDKVQSKAPKALSSHLYFKKVTAQLLSGAEEFEMKMNEKASTSSIINSGGGLLFVGEVFSRICRRGSADILVSELVSHIRKHIGSYLCSNPQSKVAIPLKSMPGSLFWSVIIDAVADPYAVERMSEQLLHHLAKEHTPDEEAYWILWLLFHQSLERNPSVKSIFVDKFLMWKVFQLNCLRWILQVSVFMCPPNDGGQTNGVRSSSVLDTLQHLVEIWSKPEFVQSSPIEQQAYVTAAVGLCMEKVTKEELDSRESLLHSFLPGVSCRLASPNDLIRKMASNVALVFSKIIDPSNLLYLDESCKDEPIDWDFGSTLRKDYVSVKDSNHSVSVGKRNKQAGLESSETKLMEIDEYSDPATLKDGLVSEESDDEKTSNNWDASSESAMLPYDLADDDTDLKNNFSQLVDVVKALRKPDDPDGVERALDVAEKIIRACPDELRHVAGDLARTLVQARCSDLTIEGEEETAEEKRQGALIALLVTVPFESLEAVNNLLYSPNLDASQRILILDVMSNAAQELSIAQVVKPKPQKPRELVSVTSETQPWFLPRSVGPHGAGPWREIPDSESPLNWSYKYERELPLKSSHLKKGKTRRWSQKSKHLPDNCADITQNKFPVYAAAFMLPAMRGFDKKRHGVDLLGKDFIILGKLIHTLGICIKCAAMHPEASALAPALLDMLSSREVCHHAEAHVRKSVLFACSCILIALHPSHVASALAEGNLELSRGLDWIRSYAIQAVESDIDKECYAIAMACLQLHSEMALQTSRALETVETSSRTNILGLPPSNLTKESIIIPFSNIKY</sequence>
<reference evidence="6" key="1">
    <citation type="submission" date="2021-01" db="UniProtKB">
        <authorList>
            <consortium name="EnsemblPlants"/>
        </authorList>
    </citation>
    <scope>IDENTIFICATION</scope>
</reference>
<evidence type="ECO:0000256" key="3">
    <source>
        <dbReference type="ARBA" id="ARBA00022490"/>
    </source>
</evidence>
<dbReference type="Gramene" id="Kaladp0011s1023.1.v1.1">
    <property type="protein sequence ID" value="Kaladp0011s1023.1.v1.1"/>
    <property type="gene ID" value="Kaladp0011s1023.v1.1"/>
</dbReference>
<dbReference type="InterPro" id="IPR016024">
    <property type="entry name" value="ARM-type_fold"/>
</dbReference>
<dbReference type="GO" id="GO:0005829">
    <property type="term" value="C:cytosol"/>
    <property type="evidence" value="ECO:0007669"/>
    <property type="project" value="TreeGrafter"/>
</dbReference>
<keyword evidence="3" id="KW-0963">Cytoplasm</keyword>
<evidence type="ECO:0000313" key="7">
    <source>
        <dbReference type="Proteomes" id="UP000594263"/>
    </source>
</evidence>
<dbReference type="PANTHER" id="PTHR15830:SF10">
    <property type="entry name" value="TELOMERE LENGTH REGULATION PROTEIN TEL2 HOMOLOG"/>
    <property type="match status" value="1"/>
</dbReference>
<dbReference type="Pfam" id="PF10193">
    <property type="entry name" value="Telomere_reg-2"/>
    <property type="match status" value="1"/>
</dbReference>
<dbReference type="EnsemblPlants" id="Kaladp0011s1023.1.v1.1">
    <property type="protein sequence ID" value="Kaladp0011s1023.1.v1.1"/>
    <property type="gene ID" value="Kaladp0011s1023.v1.1"/>
</dbReference>
<feature type="domain" description="TELO2 ARM repeat" evidence="5">
    <location>
        <begin position="275"/>
        <end position="516"/>
    </location>
</feature>
<dbReference type="GO" id="GO:0042162">
    <property type="term" value="F:telomeric DNA binding"/>
    <property type="evidence" value="ECO:0007669"/>
    <property type="project" value="TreeGrafter"/>
</dbReference>
<organism evidence="6 7">
    <name type="scientific">Kalanchoe fedtschenkoi</name>
    <name type="common">Lavender scallops</name>
    <name type="synonym">South American air plant</name>
    <dbReference type="NCBI Taxonomy" id="63787"/>
    <lineage>
        <taxon>Eukaryota</taxon>
        <taxon>Viridiplantae</taxon>
        <taxon>Streptophyta</taxon>
        <taxon>Embryophyta</taxon>
        <taxon>Tracheophyta</taxon>
        <taxon>Spermatophyta</taxon>
        <taxon>Magnoliopsida</taxon>
        <taxon>eudicotyledons</taxon>
        <taxon>Gunneridae</taxon>
        <taxon>Pentapetalae</taxon>
        <taxon>Saxifragales</taxon>
        <taxon>Crassulaceae</taxon>
        <taxon>Kalanchoe</taxon>
    </lineage>
</organism>
<dbReference type="AlphaFoldDB" id="A0A7N0RIY8"/>
<keyword evidence="7" id="KW-1185">Reference proteome</keyword>
<dbReference type="InterPro" id="IPR051970">
    <property type="entry name" value="TEL2_Regulation"/>
</dbReference>
<dbReference type="GO" id="GO:0051879">
    <property type="term" value="F:Hsp90 protein binding"/>
    <property type="evidence" value="ECO:0007669"/>
    <property type="project" value="TreeGrafter"/>
</dbReference>
<dbReference type="Proteomes" id="UP000594263">
    <property type="component" value="Unplaced"/>
</dbReference>
<evidence type="ECO:0000256" key="1">
    <source>
        <dbReference type="ARBA" id="ARBA00004496"/>
    </source>
</evidence>
<dbReference type="OMA" id="FYPQNYF"/>
<name>A0A7N0RIY8_KALFE</name>
<accession>A0A7N0RIY8</accession>
<dbReference type="SUPFAM" id="SSF48371">
    <property type="entry name" value="ARM repeat"/>
    <property type="match status" value="1"/>
</dbReference>
<dbReference type="PANTHER" id="PTHR15830">
    <property type="entry name" value="TELOMERE LENGTH REGULATION PROTEIN TEL2 FAMILY MEMBER"/>
    <property type="match status" value="1"/>
</dbReference>
<dbReference type="Pfam" id="PF25320">
    <property type="entry name" value="TELO2_ARM"/>
    <property type="match status" value="1"/>
</dbReference>
<evidence type="ECO:0000313" key="6">
    <source>
        <dbReference type="EnsemblPlants" id="Kaladp0011s1023.1.v1.1"/>
    </source>
</evidence>
<evidence type="ECO:0000256" key="2">
    <source>
        <dbReference type="ARBA" id="ARBA00006133"/>
    </source>
</evidence>
<dbReference type="Gene3D" id="1.25.40.720">
    <property type="entry name" value="Telomere length regulation protein 2, C-terminal domain"/>
    <property type="match status" value="1"/>
</dbReference>
<dbReference type="GO" id="GO:0051083">
    <property type="term" value="P:'de novo' cotranslational protein folding"/>
    <property type="evidence" value="ECO:0007669"/>
    <property type="project" value="TreeGrafter"/>
</dbReference>